<accession>A0ABT5FCP8</accession>
<name>A0ABT5FCP8_9GAMM</name>
<protein>
    <recommendedName>
        <fullName evidence="3">Helicase ATP-binding domain-containing protein</fullName>
    </recommendedName>
</protein>
<dbReference type="InterPro" id="IPR027417">
    <property type="entry name" value="P-loop_NTPase"/>
</dbReference>
<proteinExistence type="predicted"/>
<organism evidence="1 2">
    <name type="scientific">Psychrosphaera algicola</name>
    <dbReference type="NCBI Taxonomy" id="3023714"/>
    <lineage>
        <taxon>Bacteria</taxon>
        <taxon>Pseudomonadati</taxon>
        <taxon>Pseudomonadota</taxon>
        <taxon>Gammaproteobacteria</taxon>
        <taxon>Alteromonadales</taxon>
        <taxon>Pseudoalteromonadaceae</taxon>
        <taxon>Psychrosphaera</taxon>
    </lineage>
</organism>
<dbReference type="RefSeq" id="WP_272180290.1">
    <property type="nucleotide sequence ID" value="NZ_JAQOMS010000002.1"/>
</dbReference>
<dbReference type="Proteomes" id="UP001528411">
    <property type="component" value="Unassembled WGS sequence"/>
</dbReference>
<sequence length="218" mass="24614">MEVDSCEMFHRWEMQDTPPDLLITNVSMLSIMLMRHEDKAFVNDRADSQIFEATKKWLEEDRENHVFQLVVDELHLYRGSSGTEVGYLLRLLMDRLGLSADSKQLQILASSASLGEDEESYDFLGGMFGLTPVEAKQRFHIESGESMYPADGQAHDFSENIDTTSIELGEAIASGNEVESEHIQELVNELVTAKNMEAIAYSFLVVRVIGSLLCLWKS</sequence>
<evidence type="ECO:0008006" key="3">
    <source>
        <dbReference type="Google" id="ProtNLM"/>
    </source>
</evidence>
<keyword evidence="2" id="KW-1185">Reference proteome</keyword>
<dbReference type="EMBL" id="JAQOMS010000002">
    <property type="protein sequence ID" value="MDC2888707.1"/>
    <property type="molecule type" value="Genomic_DNA"/>
</dbReference>
<comment type="caution">
    <text evidence="1">The sequence shown here is derived from an EMBL/GenBank/DDBJ whole genome shotgun (WGS) entry which is preliminary data.</text>
</comment>
<gene>
    <name evidence="1" type="ORF">PN838_07930</name>
</gene>
<reference evidence="1 2" key="1">
    <citation type="submission" date="2023-01" db="EMBL/GenBank/DDBJ databases">
        <title>Psychrosphaera sp. nov., isolated from marine algae.</title>
        <authorList>
            <person name="Bayburt H."/>
            <person name="Choi B.J."/>
            <person name="Kim J.M."/>
            <person name="Choi D.G."/>
            <person name="Jeon C.O."/>
        </authorList>
    </citation>
    <scope>NUCLEOTIDE SEQUENCE [LARGE SCALE GENOMIC DNA]</scope>
    <source>
        <strain evidence="1 2">G1-22</strain>
    </source>
</reference>
<dbReference type="Gene3D" id="3.40.50.300">
    <property type="entry name" value="P-loop containing nucleotide triphosphate hydrolases"/>
    <property type="match status" value="1"/>
</dbReference>
<evidence type="ECO:0000313" key="1">
    <source>
        <dbReference type="EMBL" id="MDC2888707.1"/>
    </source>
</evidence>
<evidence type="ECO:0000313" key="2">
    <source>
        <dbReference type="Proteomes" id="UP001528411"/>
    </source>
</evidence>